<dbReference type="PANTHER" id="PTHR43163">
    <property type="entry name" value="DIPEPTIDE TRANSPORT SYSTEM PERMEASE PROTEIN DPPB-RELATED"/>
    <property type="match status" value="1"/>
</dbReference>
<keyword evidence="10" id="KW-1185">Reference proteome</keyword>
<dbReference type="Pfam" id="PF19300">
    <property type="entry name" value="BPD_transp_1_N"/>
    <property type="match status" value="1"/>
</dbReference>
<keyword evidence="4 7" id="KW-0812">Transmembrane</keyword>
<dbReference type="InterPro" id="IPR000515">
    <property type="entry name" value="MetI-like"/>
</dbReference>
<feature type="domain" description="ABC transmembrane type-1" evidence="8">
    <location>
        <begin position="132"/>
        <end position="348"/>
    </location>
</feature>
<dbReference type="EMBL" id="MAKX01000001">
    <property type="protein sequence ID" value="OCK44169.1"/>
    <property type="molecule type" value="Genomic_DNA"/>
</dbReference>
<evidence type="ECO:0000256" key="7">
    <source>
        <dbReference type="RuleBase" id="RU363032"/>
    </source>
</evidence>
<feature type="transmembrane region" description="Helical" evidence="7">
    <location>
        <begin position="9"/>
        <end position="30"/>
    </location>
</feature>
<evidence type="ECO:0000256" key="3">
    <source>
        <dbReference type="ARBA" id="ARBA00022475"/>
    </source>
</evidence>
<evidence type="ECO:0000256" key="6">
    <source>
        <dbReference type="ARBA" id="ARBA00023136"/>
    </source>
</evidence>
<comment type="subcellular location">
    <subcellularLocation>
        <location evidence="1 7">Cell membrane</location>
        <topology evidence="1 7">Multi-pass membrane protein</topology>
    </subcellularLocation>
</comment>
<keyword evidence="2 7" id="KW-0813">Transport</keyword>
<feature type="transmembrane region" description="Helical" evidence="7">
    <location>
        <begin position="325"/>
        <end position="351"/>
    </location>
</feature>
<proteinExistence type="inferred from homology"/>
<evidence type="ECO:0000313" key="9">
    <source>
        <dbReference type="EMBL" id="OCK44169.1"/>
    </source>
</evidence>
<sequence>MFQYIINKIFYGFLTLFGVVTVIFFLFNVLPGDPARMMLDQREDTEQLENIRKKYGFDKPIFTQYLYYLNDVSPLSLHSKNVEDYTFLSENKYTAQKLLSIGSVIIVFKYPYLRQSFQKNGKNVSEVIAETIPNTAILAVLAIVIALLLGVVLGILSALFKDSFFDRIVAVISTLGMSVPSFFSAILFAWFFGFVLHEFTGLKMTGSLYEVDDFGEGSYIQWQNLLLPATVLGIRPLAVVIQLMRNSLLETMSQDYIRTAKAKGLTMYQVIRKHALKNSLNPVITAISGWFASMLAGAVFVEYIFNWNGLGKEIVNSLNTLDLPVIMGSVLVVATLFILINILVDVIYSWLDPRIKLS</sequence>
<dbReference type="InterPro" id="IPR045621">
    <property type="entry name" value="BPD_transp_1_N"/>
</dbReference>
<evidence type="ECO:0000256" key="2">
    <source>
        <dbReference type="ARBA" id="ARBA00022448"/>
    </source>
</evidence>
<dbReference type="InterPro" id="IPR035906">
    <property type="entry name" value="MetI-like_sf"/>
</dbReference>
<comment type="caution">
    <text evidence="9">The sequence shown here is derived from an EMBL/GenBank/DDBJ whole genome shotgun (WGS) entry which is preliminary data.</text>
</comment>
<dbReference type="Gene3D" id="1.10.3720.10">
    <property type="entry name" value="MetI-like"/>
    <property type="match status" value="1"/>
</dbReference>
<dbReference type="STRING" id="447689.BA195_05650"/>
<gene>
    <name evidence="9" type="ORF">BA195_05650</name>
</gene>
<dbReference type="Pfam" id="PF00528">
    <property type="entry name" value="BPD_transp_1"/>
    <property type="match status" value="1"/>
</dbReference>
<name>A0A1B9Y348_9FLAO</name>
<dbReference type="GO" id="GO:0071916">
    <property type="term" value="F:dipeptide transmembrane transporter activity"/>
    <property type="evidence" value="ECO:0007669"/>
    <property type="project" value="TreeGrafter"/>
</dbReference>
<accession>A0A1B9Y348</accession>
<feature type="transmembrane region" description="Helical" evidence="7">
    <location>
        <begin position="168"/>
        <end position="192"/>
    </location>
</feature>
<keyword evidence="6 7" id="KW-0472">Membrane</keyword>
<dbReference type="PROSITE" id="PS50928">
    <property type="entry name" value="ABC_TM1"/>
    <property type="match status" value="1"/>
</dbReference>
<protein>
    <submittedName>
        <fullName evidence="9">ABC transporter permease</fullName>
    </submittedName>
</protein>
<evidence type="ECO:0000259" key="8">
    <source>
        <dbReference type="PROSITE" id="PS50928"/>
    </source>
</evidence>
<dbReference type="SUPFAM" id="SSF161098">
    <property type="entry name" value="MetI-like"/>
    <property type="match status" value="1"/>
</dbReference>
<evidence type="ECO:0000313" key="10">
    <source>
        <dbReference type="Proteomes" id="UP000093186"/>
    </source>
</evidence>
<dbReference type="AlphaFoldDB" id="A0A1B9Y348"/>
<dbReference type="CDD" id="cd06261">
    <property type="entry name" value="TM_PBP2"/>
    <property type="match status" value="1"/>
</dbReference>
<evidence type="ECO:0000256" key="4">
    <source>
        <dbReference type="ARBA" id="ARBA00022692"/>
    </source>
</evidence>
<reference evidence="9 10" key="1">
    <citation type="submission" date="2016-06" db="EMBL/GenBank/DDBJ databases">
        <title>Draft Genome Sequence of Tenacibaculum soleae UCD-KL19.</title>
        <authorList>
            <person name="Eisen J.A."/>
            <person name="Coil D.A."/>
            <person name="Lujan K.M."/>
        </authorList>
    </citation>
    <scope>NUCLEOTIDE SEQUENCE [LARGE SCALE GENOMIC DNA]</scope>
    <source>
        <strain evidence="9 10">UCD-KL19</strain>
    </source>
</reference>
<evidence type="ECO:0000256" key="1">
    <source>
        <dbReference type="ARBA" id="ARBA00004651"/>
    </source>
</evidence>
<dbReference type="OrthoDB" id="24153at2"/>
<keyword evidence="3" id="KW-1003">Cell membrane</keyword>
<dbReference type="GO" id="GO:0005886">
    <property type="term" value="C:plasma membrane"/>
    <property type="evidence" value="ECO:0007669"/>
    <property type="project" value="UniProtKB-SubCell"/>
</dbReference>
<dbReference type="Proteomes" id="UP000093186">
    <property type="component" value="Unassembled WGS sequence"/>
</dbReference>
<dbReference type="RefSeq" id="WP_068703282.1">
    <property type="nucleotide sequence ID" value="NZ_MAKX01000001.1"/>
</dbReference>
<keyword evidence="5 7" id="KW-1133">Transmembrane helix</keyword>
<organism evidence="9 10">
    <name type="scientific">Tenacibaculum soleae</name>
    <dbReference type="NCBI Taxonomy" id="447689"/>
    <lineage>
        <taxon>Bacteria</taxon>
        <taxon>Pseudomonadati</taxon>
        <taxon>Bacteroidota</taxon>
        <taxon>Flavobacteriia</taxon>
        <taxon>Flavobacteriales</taxon>
        <taxon>Flavobacteriaceae</taxon>
        <taxon>Tenacibaculum</taxon>
    </lineage>
</organism>
<dbReference type="PANTHER" id="PTHR43163:SF6">
    <property type="entry name" value="DIPEPTIDE TRANSPORT SYSTEM PERMEASE PROTEIN DPPB-RELATED"/>
    <property type="match status" value="1"/>
</dbReference>
<feature type="transmembrane region" description="Helical" evidence="7">
    <location>
        <begin position="283"/>
        <end position="305"/>
    </location>
</feature>
<comment type="similarity">
    <text evidence="7">Belongs to the binding-protein-dependent transport system permease family.</text>
</comment>
<evidence type="ECO:0000256" key="5">
    <source>
        <dbReference type="ARBA" id="ARBA00022989"/>
    </source>
</evidence>
<feature type="transmembrane region" description="Helical" evidence="7">
    <location>
        <begin position="136"/>
        <end position="156"/>
    </location>
</feature>